<dbReference type="Proteomes" id="UP000243338">
    <property type="component" value="Unassembled WGS sequence"/>
</dbReference>
<proteinExistence type="predicted"/>
<protein>
    <submittedName>
        <fullName evidence="2">PGF-pre-PGF domain-containing protein</fullName>
    </submittedName>
</protein>
<dbReference type="AlphaFoldDB" id="A0A1I0BML4"/>
<evidence type="ECO:0000256" key="1">
    <source>
        <dbReference type="SAM" id="Phobius"/>
    </source>
</evidence>
<keyword evidence="1" id="KW-1133">Transmembrane helix</keyword>
<reference evidence="3" key="1">
    <citation type="submission" date="2016-10" db="EMBL/GenBank/DDBJ databases">
        <authorList>
            <person name="Varghese N."/>
            <person name="Submissions S."/>
        </authorList>
    </citation>
    <scope>NUCLEOTIDE SEQUENCE [LARGE SCALE GENOMIC DNA]</scope>
    <source>
        <strain evidence="3">SLH 33</strain>
    </source>
</reference>
<evidence type="ECO:0000313" key="2">
    <source>
        <dbReference type="EMBL" id="SET07923.1"/>
    </source>
</evidence>
<gene>
    <name evidence="2" type="ORF">SAMN04488587_2217</name>
</gene>
<keyword evidence="3" id="KW-1185">Reference proteome</keyword>
<dbReference type="NCBIfam" id="TIGR04213">
    <property type="entry name" value="PGF_pre_PGF"/>
    <property type="match status" value="1"/>
</dbReference>
<dbReference type="InterPro" id="IPR026453">
    <property type="entry name" value="PGF_pre_PGF"/>
</dbReference>
<evidence type="ECO:0000313" key="3">
    <source>
        <dbReference type="Proteomes" id="UP000243338"/>
    </source>
</evidence>
<feature type="transmembrane region" description="Helical" evidence="1">
    <location>
        <begin position="195"/>
        <end position="213"/>
    </location>
</feature>
<accession>A0A1I0BML4</accession>
<keyword evidence="1" id="KW-0472">Membrane</keyword>
<feature type="non-terminal residue" evidence="2">
    <location>
        <position position="1"/>
    </location>
</feature>
<dbReference type="OrthoDB" id="103676at2157"/>
<name>A0A1I0BML4_9EURY</name>
<dbReference type="EMBL" id="FOHQ01000008">
    <property type="protein sequence ID" value="SET07923.1"/>
    <property type="molecule type" value="Genomic_DNA"/>
</dbReference>
<keyword evidence="1" id="KW-0812">Transmembrane</keyword>
<organism evidence="2 3">
    <name type="scientific">Methanococcoides vulcani</name>
    <dbReference type="NCBI Taxonomy" id="1353158"/>
    <lineage>
        <taxon>Archaea</taxon>
        <taxon>Methanobacteriati</taxon>
        <taxon>Methanobacteriota</taxon>
        <taxon>Stenosarchaea group</taxon>
        <taxon>Methanomicrobia</taxon>
        <taxon>Methanosarcinales</taxon>
        <taxon>Methanosarcinaceae</taxon>
        <taxon>Methanococcoides</taxon>
    </lineage>
</organism>
<sequence>VIRDLGNSFTFKNEGIDITYINISTDLNVGDVKAIVESLKSTSSMISTSAEGRVYKNINIWVGDDALKNRLTTSDVGFRVNRTWLEDNGVSEYSVKLSIYRSGDWHVLNTEKTDEDDEYIYYEAATSGDLYSHFAVIEYIESEPVSLDAGEEAVAEGSKVPEPIKEKPALALEGDAGIVASESGEGSSTGLGLKMLFFGIPIIMLISALYVAVSKGYHIKARDKVANFLDEIKVTEEAGSESTSDDTNVREISIQAAEAASPAQVNEAQPVDIEQKIKKSEESGILSDVIHKNKK</sequence>
<dbReference type="RefSeq" id="WP_177165268.1">
    <property type="nucleotide sequence ID" value="NZ_FOHQ01000008.1"/>
</dbReference>